<evidence type="ECO:0000313" key="3">
    <source>
        <dbReference type="Proteomes" id="UP001190700"/>
    </source>
</evidence>
<feature type="domain" description="TerD" evidence="1">
    <location>
        <begin position="1"/>
        <end position="157"/>
    </location>
</feature>
<dbReference type="PANTHER" id="PTHR32097:SF17">
    <property type="entry name" value="CAMP-BINDING PROTEIN 1-RELATED"/>
    <property type="match status" value="1"/>
</dbReference>
<evidence type="ECO:0000313" key="2">
    <source>
        <dbReference type="EMBL" id="KAK3243666.1"/>
    </source>
</evidence>
<dbReference type="AlphaFoldDB" id="A0AAE0EWU5"/>
<feature type="domain" description="TerD" evidence="1">
    <location>
        <begin position="229"/>
        <end position="392"/>
    </location>
</feature>
<name>A0AAE0EWU5_9CHLO</name>
<dbReference type="CDD" id="cd06974">
    <property type="entry name" value="TerD_like"/>
    <property type="match status" value="1"/>
</dbReference>
<evidence type="ECO:0000259" key="1">
    <source>
        <dbReference type="Pfam" id="PF02342"/>
    </source>
</evidence>
<organism evidence="2 3">
    <name type="scientific">Cymbomonas tetramitiformis</name>
    <dbReference type="NCBI Taxonomy" id="36881"/>
    <lineage>
        <taxon>Eukaryota</taxon>
        <taxon>Viridiplantae</taxon>
        <taxon>Chlorophyta</taxon>
        <taxon>Pyramimonadophyceae</taxon>
        <taxon>Pyramimonadales</taxon>
        <taxon>Pyramimonadaceae</taxon>
        <taxon>Cymbomonas</taxon>
    </lineage>
</organism>
<feature type="non-terminal residue" evidence="2">
    <location>
        <position position="447"/>
    </location>
</feature>
<keyword evidence="3" id="KW-1185">Reference proteome</keyword>
<sequence>MARRLEAGEDFVITSAVGGHVRFGAGWTVAPELDLDLDISCLMLDANGAIKDAIFYGNMLDTSGAVRHLGDDVTGEGCAKTEDEQISVSLNDLPTDVAALVFMLNASTSSDLSRTEDIFFRVRDAKNEPLVETALPKECRVKETHSVLSLALYRTGEADQWDGWCMRFLLEPYSEPSWGELIPEAKKALLFAFPGMNIDPSEFVAIMRKSEDRPLDDIANFRLLKNGQEPTHVTSVRIDVGWTVLASAGVEKVDMDTNILLTDDKGAVVGEVNFNNKEEKGIKLLGDERSVDATSDDKKPAKFPVHEQVVVTLTEVDPKVKNIVIFVTNYSGTGFTQLESVRCRFVETATGQDLSVFSVDCRQGEASGKKTVMVGKVYRDNICSAFHDWKFAQTQDSELSLEAVQKMQAQRGLPAFDEDAGLSIPDWEQKAEIQWRIRGLGQFCYGE</sequence>
<proteinExistence type="predicted"/>
<dbReference type="Gene3D" id="2.60.60.30">
    <property type="entry name" value="sav2460 like domains"/>
    <property type="match status" value="2"/>
</dbReference>
<dbReference type="Pfam" id="PF02342">
    <property type="entry name" value="TerD"/>
    <property type="match status" value="2"/>
</dbReference>
<reference evidence="2 3" key="1">
    <citation type="journal article" date="2015" name="Genome Biol. Evol.">
        <title>Comparative Genomics of a Bacterivorous Green Alga Reveals Evolutionary Causalities and Consequences of Phago-Mixotrophic Mode of Nutrition.</title>
        <authorList>
            <person name="Burns J.A."/>
            <person name="Paasch A."/>
            <person name="Narechania A."/>
            <person name="Kim E."/>
        </authorList>
    </citation>
    <scope>NUCLEOTIDE SEQUENCE [LARGE SCALE GENOMIC DNA]</scope>
    <source>
        <strain evidence="2 3">PLY_AMNH</strain>
    </source>
</reference>
<accession>A0AAE0EWU5</accession>
<dbReference type="InterPro" id="IPR003325">
    <property type="entry name" value="TerD"/>
</dbReference>
<gene>
    <name evidence="2" type="ORF">CYMTET_46693</name>
</gene>
<dbReference type="PANTHER" id="PTHR32097">
    <property type="entry name" value="CAMP-BINDING PROTEIN 1-RELATED"/>
    <property type="match status" value="1"/>
</dbReference>
<comment type="caution">
    <text evidence="2">The sequence shown here is derived from an EMBL/GenBank/DDBJ whole genome shotgun (WGS) entry which is preliminary data.</text>
</comment>
<dbReference type="Proteomes" id="UP001190700">
    <property type="component" value="Unassembled WGS sequence"/>
</dbReference>
<dbReference type="EMBL" id="LGRX02032720">
    <property type="protein sequence ID" value="KAK3243666.1"/>
    <property type="molecule type" value="Genomic_DNA"/>
</dbReference>
<protein>
    <recommendedName>
        <fullName evidence="1">TerD domain-containing protein</fullName>
    </recommendedName>
</protein>
<dbReference type="InterPro" id="IPR051324">
    <property type="entry name" value="Stress/Tellurium_Resist"/>
</dbReference>